<accession>A0A6A6CMS2</accession>
<name>A0A6A6CMS2_ZASCE</name>
<dbReference type="Proteomes" id="UP000799537">
    <property type="component" value="Unassembled WGS sequence"/>
</dbReference>
<evidence type="ECO:0000313" key="4">
    <source>
        <dbReference type="Proteomes" id="UP000799537"/>
    </source>
</evidence>
<evidence type="ECO:0000259" key="2">
    <source>
        <dbReference type="Pfam" id="PF13821"/>
    </source>
</evidence>
<organism evidence="3 4">
    <name type="scientific">Zasmidium cellare ATCC 36951</name>
    <dbReference type="NCBI Taxonomy" id="1080233"/>
    <lineage>
        <taxon>Eukaryota</taxon>
        <taxon>Fungi</taxon>
        <taxon>Dikarya</taxon>
        <taxon>Ascomycota</taxon>
        <taxon>Pezizomycotina</taxon>
        <taxon>Dothideomycetes</taxon>
        <taxon>Dothideomycetidae</taxon>
        <taxon>Mycosphaerellales</taxon>
        <taxon>Mycosphaerellaceae</taxon>
        <taxon>Zasmidium</taxon>
    </lineage>
</organism>
<sequence length="204" mass="23839">MRARELRTSLRHHWHQCPPTQGELNTHTARRRKRRDETCTFGNAKEGNIRPKQKEVGERNRLDGEHKPQAQQMWSAMRMLEGWKTEVDTKPDDVEGRVHGTRSQELRAKHSETHDSEGYEEQMPAPGNDLFGARNVENTRQDGFEGLPRGEELKTMVSRLRPKHYFCFWCKNRWLENEISQETSNLADVGSRMAVMELRDETIG</sequence>
<proteinExistence type="predicted"/>
<gene>
    <name evidence="3" type="ORF">M409DRAFT_54117</name>
</gene>
<reference evidence="3" key="1">
    <citation type="journal article" date="2020" name="Stud. Mycol.">
        <title>101 Dothideomycetes genomes: a test case for predicting lifestyles and emergence of pathogens.</title>
        <authorList>
            <person name="Haridas S."/>
            <person name="Albert R."/>
            <person name="Binder M."/>
            <person name="Bloem J."/>
            <person name="Labutti K."/>
            <person name="Salamov A."/>
            <person name="Andreopoulos B."/>
            <person name="Baker S."/>
            <person name="Barry K."/>
            <person name="Bills G."/>
            <person name="Bluhm B."/>
            <person name="Cannon C."/>
            <person name="Castanera R."/>
            <person name="Culley D."/>
            <person name="Daum C."/>
            <person name="Ezra D."/>
            <person name="Gonzalez J."/>
            <person name="Henrissat B."/>
            <person name="Kuo A."/>
            <person name="Liang C."/>
            <person name="Lipzen A."/>
            <person name="Lutzoni F."/>
            <person name="Magnuson J."/>
            <person name="Mondo S."/>
            <person name="Nolan M."/>
            <person name="Ohm R."/>
            <person name="Pangilinan J."/>
            <person name="Park H.-J."/>
            <person name="Ramirez L."/>
            <person name="Alfaro M."/>
            <person name="Sun H."/>
            <person name="Tritt A."/>
            <person name="Yoshinaga Y."/>
            <person name="Zwiers L.-H."/>
            <person name="Turgeon B."/>
            <person name="Goodwin S."/>
            <person name="Spatafora J."/>
            <person name="Crous P."/>
            <person name="Grigoriev I."/>
        </authorList>
    </citation>
    <scope>NUCLEOTIDE SEQUENCE</scope>
    <source>
        <strain evidence="3">ATCC 36951</strain>
    </source>
</reference>
<evidence type="ECO:0000313" key="3">
    <source>
        <dbReference type="EMBL" id="KAF2167518.1"/>
    </source>
</evidence>
<dbReference type="GeneID" id="54565870"/>
<keyword evidence="4" id="KW-1185">Reference proteome</keyword>
<evidence type="ECO:0000256" key="1">
    <source>
        <dbReference type="SAM" id="MobiDB-lite"/>
    </source>
</evidence>
<dbReference type="RefSeq" id="XP_033668407.1">
    <property type="nucleotide sequence ID" value="XM_033812598.1"/>
</dbReference>
<protein>
    <recommendedName>
        <fullName evidence="2">DUF4187 domain-containing protein</fullName>
    </recommendedName>
</protein>
<feature type="region of interest" description="Disordered" evidence="1">
    <location>
        <begin position="90"/>
        <end position="130"/>
    </location>
</feature>
<dbReference type="OrthoDB" id="786951at2759"/>
<feature type="domain" description="DUF4187" evidence="2">
    <location>
        <begin position="141"/>
        <end position="174"/>
    </location>
</feature>
<dbReference type="Pfam" id="PF13821">
    <property type="entry name" value="DUF4187"/>
    <property type="match status" value="1"/>
</dbReference>
<feature type="compositionally biased region" description="Basic and acidic residues" evidence="1">
    <location>
        <begin position="90"/>
        <end position="117"/>
    </location>
</feature>
<dbReference type="InterPro" id="IPR025239">
    <property type="entry name" value="DUF4187"/>
</dbReference>
<dbReference type="AlphaFoldDB" id="A0A6A6CMS2"/>
<dbReference type="EMBL" id="ML993593">
    <property type="protein sequence ID" value="KAF2167518.1"/>
    <property type="molecule type" value="Genomic_DNA"/>
</dbReference>